<evidence type="ECO:0000313" key="2">
    <source>
        <dbReference type="Proteomes" id="UP000694680"/>
    </source>
</evidence>
<dbReference type="Proteomes" id="UP000694680">
    <property type="component" value="Chromosome 13"/>
</dbReference>
<keyword evidence="2" id="KW-1185">Reference proteome</keyword>
<dbReference type="AlphaFoldDB" id="A0A8C5G3N2"/>
<reference evidence="1" key="1">
    <citation type="submission" date="2020-06" db="EMBL/GenBank/DDBJ databases">
        <authorList>
            <consortium name="Wellcome Sanger Institute Data Sharing"/>
        </authorList>
    </citation>
    <scope>NUCLEOTIDE SEQUENCE [LARGE SCALE GENOMIC DNA]</scope>
</reference>
<sequence>MFFFFNCQITAVLLIHLNIKIELTVGKADSLLKGLSYKKYVKNSFNDSLKMLTADPNYKEFLQKKRGNQSYNIQAREAGHEFKTLLLCWPVSRADIRQISIPEGDQNPPSNANSSNGSNFSSISILSSLPV</sequence>
<organism evidence="1 2">
    <name type="scientific">Gouania willdenowi</name>
    <name type="common">Blunt-snouted clingfish</name>
    <name type="synonym">Lepadogaster willdenowi</name>
    <dbReference type="NCBI Taxonomy" id="441366"/>
    <lineage>
        <taxon>Eukaryota</taxon>
        <taxon>Metazoa</taxon>
        <taxon>Chordata</taxon>
        <taxon>Craniata</taxon>
        <taxon>Vertebrata</taxon>
        <taxon>Euteleostomi</taxon>
        <taxon>Actinopterygii</taxon>
        <taxon>Neopterygii</taxon>
        <taxon>Teleostei</taxon>
        <taxon>Neoteleostei</taxon>
        <taxon>Acanthomorphata</taxon>
        <taxon>Ovalentaria</taxon>
        <taxon>Blenniimorphae</taxon>
        <taxon>Blenniiformes</taxon>
        <taxon>Gobiesocoidei</taxon>
        <taxon>Gobiesocidae</taxon>
        <taxon>Gobiesocinae</taxon>
        <taxon>Gouania</taxon>
    </lineage>
</organism>
<evidence type="ECO:0000313" key="1">
    <source>
        <dbReference type="Ensembl" id="ENSGWIP00000012392.1"/>
    </source>
</evidence>
<proteinExistence type="predicted"/>
<protein>
    <submittedName>
        <fullName evidence="1">Uncharacterized protein</fullName>
    </submittedName>
</protein>
<dbReference type="Ensembl" id="ENSGWIT00000013818.1">
    <property type="protein sequence ID" value="ENSGWIP00000012392.1"/>
    <property type="gene ID" value="ENSGWIG00000007210.1"/>
</dbReference>
<name>A0A8C5G3N2_GOUWI</name>
<reference evidence="1" key="2">
    <citation type="submission" date="2025-08" db="UniProtKB">
        <authorList>
            <consortium name="Ensembl"/>
        </authorList>
    </citation>
    <scope>IDENTIFICATION</scope>
</reference>
<reference evidence="1" key="3">
    <citation type="submission" date="2025-09" db="UniProtKB">
        <authorList>
            <consortium name="Ensembl"/>
        </authorList>
    </citation>
    <scope>IDENTIFICATION</scope>
</reference>
<accession>A0A8C5G3N2</accession>